<gene>
    <name evidence="2" type="ORF">M231_04307</name>
</gene>
<feature type="region of interest" description="Disordered" evidence="1">
    <location>
        <begin position="913"/>
        <end position="932"/>
    </location>
</feature>
<dbReference type="EMBL" id="SDIL01000048">
    <property type="protein sequence ID" value="RXK38398.1"/>
    <property type="molecule type" value="Genomic_DNA"/>
</dbReference>
<feature type="region of interest" description="Disordered" evidence="1">
    <location>
        <begin position="248"/>
        <end position="429"/>
    </location>
</feature>
<feature type="compositionally biased region" description="Polar residues" evidence="1">
    <location>
        <begin position="461"/>
        <end position="493"/>
    </location>
</feature>
<feature type="compositionally biased region" description="Low complexity" evidence="1">
    <location>
        <begin position="307"/>
        <end position="321"/>
    </location>
</feature>
<feature type="region of interest" description="Disordered" evidence="1">
    <location>
        <begin position="1275"/>
        <end position="1365"/>
    </location>
</feature>
<feature type="compositionally biased region" description="Polar residues" evidence="1">
    <location>
        <begin position="212"/>
        <end position="225"/>
    </location>
</feature>
<feature type="region of interest" description="Disordered" evidence="1">
    <location>
        <begin position="810"/>
        <end position="839"/>
    </location>
</feature>
<feature type="compositionally biased region" description="Basic and acidic residues" evidence="1">
    <location>
        <begin position="417"/>
        <end position="427"/>
    </location>
</feature>
<feature type="region of interest" description="Disordered" evidence="1">
    <location>
        <begin position="650"/>
        <end position="673"/>
    </location>
</feature>
<feature type="compositionally biased region" description="Polar residues" evidence="1">
    <location>
        <begin position="810"/>
        <end position="819"/>
    </location>
</feature>
<feature type="compositionally biased region" description="Polar residues" evidence="1">
    <location>
        <begin position="1224"/>
        <end position="1236"/>
    </location>
</feature>
<feature type="compositionally biased region" description="Polar residues" evidence="1">
    <location>
        <begin position="54"/>
        <end position="66"/>
    </location>
</feature>
<feature type="region of interest" description="Disordered" evidence="1">
    <location>
        <begin position="1636"/>
        <end position="1747"/>
    </location>
</feature>
<keyword evidence="3" id="KW-1185">Reference proteome</keyword>
<feature type="region of interest" description="Disordered" evidence="1">
    <location>
        <begin position="1078"/>
        <end position="1239"/>
    </location>
</feature>
<sequence>MSPRRVSVGNLAGPDLTSSSNRLNASEVCREHLLRDPQHSTPMKKHNESDSPFKDTTTGHSQSIHFASQIPRYNPKYETHQGSQQRTPTPSSSINPVDQPRKRSESFPVPSGLPIPVMGNNQHHNSHRLPAPVNSPRGRSNSTSSYMTSCSLASARSGTSDTSPGVLGVAERTMMSDRRGAVLLEWTDPFVSEPLSPVEENAPNPIAISNMGSTPRSTTFGTTHTPLPHVLELGPRRVSPSLEVQSQLLNNPSPQSSLSRSPCTSSSVTKFQSQTTLSSQPLGVSSSTTLTPGRPLGNQLTTLPGGSQQSTPSPNTSDTTTGQNSEGRVKVKRKRVPTPRFYKPPMGLEEVPPVPNLPEIPPFARLPSGSSTRTVASNTSNSSVQIRGAATTEARQEPPSPSHSQASTLNPFLSSPESHRDAERETESSVLMKKMVMVGSGSSVGSTMQQGPCKVLDDSASDSSSQFPAETPKLSSIQGSFVPTIGDQTTQETDPTHIPFTPARPPKSSKRIISQPKIPTQQLPNPVLSSIKQSHKLWPMPSPAETNSTPDMESPPCEILETPQTIENLSSPIPQIQLTSPGRTTQSFTPKYDINPVTGAKEHRKYPSRLREPDFQNTPQVHPIHSLWSPEDSENLTQFPETHDTPVKMATTTTGNSPKVKFSPGSLAATPSPPMKLLPTTTLISAGAAPPGVPTSHSIRSLDTLIENHTWRERAQLSSLTGRLFPGTPTQMAPKLKALPSPPTGIEPMTEFSEKKEMHLSRAPTPPISLPQSSSTSSSLGRQGKMGTFGSVFTKATNKVFQSLRVRLTPKTTESTSSKGKGKERAVDNLDSRWDEDSTEGVLVGPSDYCGSLSTVLDRPAAFHRSPLPQEFRSDSPLSWTKIQAPSVMSNESQKPVQGPSQGSIRMAEGSGTDHMVRKSSPRPIPIPVGFSTERDVFSPTSSLMQIPSLDSSTGQQRWDTSRTRFGLLKGQRSSQDVIPTIPREQSVNVAMGNGDVSNEVESAKSSSSAYSVRSSSNLSDQSMRHMTCGQILPRPDDTEPISEGHPYSNISDLLNNLPSADSHSSLSSLMAEIAPGEKTRRADANSIDQYYDGPSRGTREEEGDVSIDTIRQPSPNDREEAQGNLCIGQPTSNEVRQRERPAVLRARPLGGVQPGRSARRRSGIDSQGNPFSYFSVWTPDRPAEESGSDETSGSPTEEQQETLLPYLHGESVEGNRDDEVGFGSNSSPLRTSSNRGDPCVRQAVCSTVPHQPMEIAIQQASDNTRGPQIPERIVSEQRDTPSHATSPTERQAAHTDTGPNEGGLSPKSQAPDQLRHNQPNPPIGDRVRYRTSSPASTLAPFHFDDDDYSSGGPTSPSSSHVGIVDRASDPNAIVANSSLPSEYGPLHRPSSRFDYHGPITMGPRSHFHSPMRHAVNTAPRMLGPVSLPQMSDHHPASHEANVPIVTEWNHMTQPWGHNHPYGHNPTSHHVMPDMSNYDPSSHGMEYTETSNYDPSYQMGPSDIPYHAISHGNYDHSRYSVAPQQLEAYGTGLGIDIPFPTIPPPGSLLQPQHWPIPSPLTPLPPPSPDIVNWYQTPILDHNEPRLSFPIPNIPSYPFPPASSRNYNSQAPSMISHEEARAFHDTRSHHPIYSHVPHEATSTSSLTPYQSLQSNPTPSTRSVSRSDVGDSSEVRMVEKRNTNQIERPQSRYKSRSFSGRPPIRTQSPMLAHVSAEDVTLHSSPPHSRREETDAEHQEIMEGREDKEERNKMGIREMNYDTERYSMDAASMLGHTGLSPPLQESMKVPFVERPNSPRRTGLERFRSKMKLLRKDRGMV</sequence>
<evidence type="ECO:0000256" key="1">
    <source>
        <dbReference type="SAM" id="MobiDB-lite"/>
    </source>
</evidence>
<name>A0A4Q1BKV5_TREME</name>
<proteinExistence type="predicted"/>
<feature type="compositionally biased region" description="Low complexity" evidence="1">
    <location>
        <begin position="248"/>
        <end position="267"/>
    </location>
</feature>
<feature type="compositionally biased region" description="Pro residues" evidence="1">
    <location>
        <begin position="352"/>
        <end position="361"/>
    </location>
</feature>
<feature type="compositionally biased region" description="Polar residues" evidence="1">
    <location>
        <begin position="80"/>
        <end position="96"/>
    </location>
</feature>
<feature type="region of interest" description="Disordered" evidence="1">
    <location>
        <begin position="998"/>
        <end position="1054"/>
    </location>
</feature>
<feature type="region of interest" description="Disordered" evidence="1">
    <location>
        <begin position="574"/>
        <end position="598"/>
    </location>
</feature>
<feature type="compositionally biased region" description="Low complexity" evidence="1">
    <location>
        <begin position="1658"/>
        <end position="1670"/>
    </location>
</feature>
<feature type="region of interest" description="Disordered" evidence="1">
    <location>
        <begin position="722"/>
        <end position="783"/>
    </location>
</feature>
<feature type="compositionally biased region" description="Basic and acidic residues" evidence="1">
    <location>
        <begin position="821"/>
        <end position="836"/>
    </location>
</feature>
<feature type="compositionally biased region" description="Basic and acidic residues" evidence="1">
    <location>
        <begin position="1671"/>
        <end position="1680"/>
    </location>
</feature>
<feature type="compositionally biased region" description="Low complexity" evidence="1">
    <location>
        <begin position="998"/>
        <end position="1020"/>
    </location>
</feature>
<accession>A0A4Q1BKV5</accession>
<feature type="region of interest" description="Disordered" evidence="1">
    <location>
        <begin position="441"/>
        <end position="511"/>
    </location>
</feature>
<protein>
    <submittedName>
        <fullName evidence="2">Uncharacterized protein</fullName>
    </submittedName>
</protein>
<feature type="region of interest" description="Disordered" evidence="1">
    <location>
        <begin position="1776"/>
        <end position="1798"/>
    </location>
</feature>
<comment type="caution">
    <text evidence="2">The sequence shown here is derived from an EMBL/GenBank/DDBJ whole genome shotgun (WGS) entry which is preliminary data.</text>
</comment>
<feature type="region of interest" description="Disordered" evidence="1">
    <location>
        <begin position="1"/>
        <end position="165"/>
    </location>
</feature>
<feature type="compositionally biased region" description="Polar residues" evidence="1">
    <location>
        <begin position="574"/>
        <end position="589"/>
    </location>
</feature>
<organism evidence="2 3">
    <name type="scientific">Tremella mesenterica</name>
    <name type="common">Jelly fungus</name>
    <dbReference type="NCBI Taxonomy" id="5217"/>
    <lineage>
        <taxon>Eukaryota</taxon>
        <taxon>Fungi</taxon>
        <taxon>Dikarya</taxon>
        <taxon>Basidiomycota</taxon>
        <taxon>Agaricomycotina</taxon>
        <taxon>Tremellomycetes</taxon>
        <taxon>Tremellales</taxon>
        <taxon>Tremellaceae</taxon>
        <taxon>Tremella</taxon>
    </lineage>
</organism>
<feature type="compositionally biased region" description="Polar residues" evidence="1">
    <location>
        <begin position="368"/>
        <end position="385"/>
    </location>
</feature>
<feature type="compositionally biased region" description="Low complexity" evidence="1">
    <location>
        <begin position="140"/>
        <end position="154"/>
    </location>
</feature>
<reference evidence="2 3" key="1">
    <citation type="submission" date="2016-06" db="EMBL/GenBank/DDBJ databases">
        <title>Evolution of pathogenesis and genome organization in the Tremellales.</title>
        <authorList>
            <person name="Cuomo C."/>
            <person name="Litvintseva A."/>
            <person name="Heitman J."/>
            <person name="Chen Y."/>
            <person name="Sun S."/>
            <person name="Springer D."/>
            <person name="Dromer F."/>
            <person name="Young S."/>
            <person name="Zeng Q."/>
            <person name="Chapman S."/>
            <person name="Gujja S."/>
            <person name="Saif S."/>
            <person name="Birren B."/>
        </authorList>
    </citation>
    <scope>NUCLEOTIDE SEQUENCE [LARGE SCALE GENOMIC DNA]</scope>
    <source>
        <strain evidence="2 3">ATCC 28783</strain>
    </source>
</reference>
<feature type="compositionally biased region" description="Polar residues" evidence="1">
    <location>
        <begin position="268"/>
        <end position="291"/>
    </location>
</feature>
<evidence type="ECO:0000313" key="2">
    <source>
        <dbReference type="EMBL" id="RXK38398.1"/>
    </source>
</evidence>
<evidence type="ECO:0000313" key="3">
    <source>
        <dbReference type="Proteomes" id="UP000289152"/>
    </source>
</evidence>
<feature type="compositionally biased region" description="Basic and acidic residues" evidence="1">
    <location>
        <begin position="1211"/>
        <end position="1220"/>
    </location>
</feature>
<dbReference type="Proteomes" id="UP000289152">
    <property type="component" value="Unassembled WGS sequence"/>
</dbReference>
<feature type="compositionally biased region" description="Polar residues" evidence="1">
    <location>
        <begin position="1639"/>
        <end position="1657"/>
    </location>
</feature>
<dbReference type="InParanoid" id="A0A4Q1BKV5"/>
<feature type="compositionally biased region" description="Basic and acidic residues" evidence="1">
    <location>
        <begin position="28"/>
        <end position="38"/>
    </location>
</feature>
<feature type="compositionally biased region" description="Low complexity" evidence="1">
    <location>
        <begin position="1350"/>
        <end position="1360"/>
    </location>
</feature>
<feature type="region of interest" description="Disordered" evidence="1">
    <location>
        <begin position="212"/>
        <end position="232"/>
    </location>
</feature>
<dbReference type="VEuPathDB" id="FungiDB:TREMEDRAFT_59208"/>
<feature type="compositionally biased region" description="Polar residues" evidence="1">
    <location>
        <begin position="402"/>
        <end position="416"/>
    </location>
</feature>
<feature type="compositionally biased region" description="Low complexity" evidence="1">
    <location>
        <begin position="770"/>
        <end position="780"/>
    </location>
</feature>
<feature type="compositionally biased region" description="Basic and acidic residues" evidence="1">
    <location>
        <begin position="1726"/>
        <end position="1747"/>
    </location>
</feature>